<evidence type="ECO:0000313" key="3">
    <source>
        <dbReference type="Proteomes" id="UP001445335"/>
    </source>
</evidence>
<organism evidence="2 3">
    <name type="scientific">Elliptochloris bilobata</name>
    <dbReference type="NCBI Taxonomy" id="381761"/>
    <lineage>
        <taxon>Eukaryota</taxon>
        <taxon>Viridiplantae</taxon>
        <taxon>Chlorophyta</taxon>
        <taxon>core chlorophytes</taxon>
        <taxon>Trebouxiophyceae</taxon>
        <taxon>Trebouxiophyceae incertae sedis</taxon>
        <taxon>Elliptochloris clade</taxon>
        <taxon>Elliptochloris</taxon>
    </lineage>
</organism>
<proteinExistence type="predicted"/>
<reference evidence="2 3" key="1">
    <citation type="journal article" date="2024" name="Nat. Commun.">
        <title>Phylogenomics reveals the evolutionary origins of lichenization in chlorophyte algae.</title>
        <authorList>
            <person name="Puginier C."/>
            <person name="Libourel C."/>
            <person name="Otte J."/>
            <person name="Skaloud P."/>
            <person name="Haon M."/>
            <person name="Grisel S."/>
            <person name="Petersen M."/>
            <person name="Berrin J.G."/>
            <person name="Delaux P.M."/>
            <person name="Dal Grande F."/>
            <person name="Keller J."/>
        </authorList>
    </citation>
    <scope>NUCLEOTIDE SEQUENCE [LARGE SCALE GENOMIC DNA]</scope>
    <source>
        <strain evidence="2 3">SAG 245.80</strain>
    </source>
</reference>
<gene>
    <name evidence="2" type="ORF">WJX81_001677</name>
</gene>
<dbReference type="SUPFAM" id="SSF48452">
    <property type="entry name" value="TPR-like"/>
    <property type="match status" value="1"/>
</dbReference>
<dbReference type="NCBIfam" id="NF047558">
    <property type="entry name" value="TPR_END_plus"/>
    <property type="match status" value="1"/>
</dbReference>
<dbReference type="InterPro" id="IPR011990">
    <property type="entry name" value="TPR-like_helical_dom_sf"/>
</dbReference>
<accession>A0AAW1RY05</accession>
<evidence type="ECO:0000256" key="1">
    <source>
        <dbReference type="SAM" id="MobiDB-lite"/>
    </source>
</evidence>
<dbReference type="AlphaFoldDB" id="A0AAW1RY05"/>
<comment type="caution">
    <text evidence="2">The sequence shown here is derived from an EMBL/GenBank/DDBJ whole genome shotgun (WGS) entry which is preliminary data.</text>
</comment>
<name>A0AAW1RY05_9CHLO</name>
<protein>
    <recommendedName>
        <fullName evidence="4">Tetratricopeptide repeat protein</fullName>
    </recommendedName>
</protein>
<evidence type="ECO:0000313" key="2">
    <source>
        <dbReference type="EMBL" id="KAK9838273.1"/>
    </source>
</evidence>
<feature type="compositionally biased region" description="Low complexity" evidence="1">
    <location>
        <begin position="43"/>
        <end position="54"/>
    </location>
</feature>
<dbReference type="EMBL" id="JALJOU010000019">
    <property type="protein sequence ID" value="KAK9838273.1"/>
    <property type="molecule type" value="Genomic_DNA"/>
</dbReference>
<dbReference type="Gene3D" id="1.25.40.10">
    <property type="entry name" value="Tetratricopeptide repeat domain"/>
    <property type="match status" value="1"/>
</dbReference>
<feature type="region of interest" description="Disordered" evidence="1">
    <location>
        <begin position="1"/>
        <end position="58"/>
    </location>
</feature>
<sequence length="201" mass="21329">MLARDRKLAGAADDELPPAFLDELEREQIGGGSDSKQGASGRSDSSAEGASTSSDVRELGVRTAGEAIEAGIARLNDGQAEAAIELFQAALELPGNGAFRMSGTVREYRCASDAEEQSALYNMACAYTGMGKRDSALTCLEACLAAGFQDFATLRSDPDLAALRGAELDKLLSRYDGLLAKVFKRRRAPDGPGARPWFEVM</sequence>
<dbReference type="Pfam" id="PF13181">
    <property type="entry name" value="TPR_8"/>
    <property type="match status" value="1"/>
</dbReference>
<evidence type="ECO:0008006" key="4">
    <source>
        <dbReference type="Google" id="ProtNLM"/>
    </source>
</evidence>
<dbReference type="Proteomes" id="UP001445335">
    <property type="component" value="Unassembled WGS sequence"/>
</dbReference>
<keyword evidence="3" id="KW-1185">Reference proteome</keyword>
<dbReference type="InterPro" id="IPR019734">
    <property type="entry name" value="TPR_rpt"/>
</dbReference>